<dbReference type="Proteomes" id="UP000181870">
    <property type="component" value="Unassembled WGS sequence"/>
</dbReference>
<reference evidence="3 8" key="2">
    <citation type="submission" date="2018-08" db="EMBL/GenBank/DDBJ databases">
        <title>A genome reference for cultivated species of the human gut microbiota.</title>
        <authorList>
            <person name="Zou Y."/>
            <person name="Xue W."/>
            <person name="Luo G."/>
        </authorList>
    </citation>
    <scope>NUCLEOTIDE SEQUENCE [LARGE SCALE GENOMIC DNA]</scope>
    <source>
        <strain evidence="3 8">AM17-48</strain>
    </source>
</reference>
<dbReference type="AlphaFoldDB" id="A0A1G8N1P8"/>
<sequence length="150" mass="17302">MNRIFHARIAWYQYFLLVVLTVNAVGALWCKYILVAVLFMLMLIVVIEQIIHTTYTLTTNGDLEVSRGRFIRKKIIPLSEITAVRKYHSMKFGRFSVTDYTLIEYGKGKFVSVMPVKEQEFAELLEKRMFAKKIKATEAIDPVGSQADES</sequence>
<dbReference type="GO" id="GO:0030153">
    <property type="term" value="P:bacteriocin immunity"/>
    <property type="evidence" value="ECO:0007669"/>
    <property type="project" value="InterPro"/>
</dbReference>
<keyword evidence="1" id="KW-0472">Membrane</keyword>
<feature type="domain" description="Uncharacterized protein YyaB-like PH" evidence="2">
    <location>
        <begin position="53"/>
        <end position="129"/>
    </location>
</feature>
<keyword evidence="1" id="KW-1133">Transmembrane helix</keyword>
<evidence type="ECO:0000313" key="6">
    <source>
        <dbReference type="Proteomes" id="UP000181870"/>
    </source>
</evidence>
<dbReference type="InterPro" id="IPR009589">
    <property type="entry name" value="PH_YyaB-like"/>
</dbReference>
<keyword evidence="1" id="KW-0812">Transmembrane</keyword>
<evidence type="ECO:0000313" key="8">
    <source>
        <dbReference type="Proteomes" id="UP000283329"/>
    </source>
</evidence>
<evidence type="ECO:0000313" key="4">
    <source>
        <dbReference type="EMBL" id="SDB78545.1"/>
    </source>
</evidence>
<reference evidence="6 7" key="1">
    <citation type="submission" date="2016-10" db="EMBL/GenBank/DDBJ databases">
        <authorList>
            <person name="de Groot N.N."/>
        </authorList>
    </citation>
    <scope>NUCLEOTIDE SEQUENCE [LARGE SCALE GENOMIC DNA]</scope>
    <source>
        <strain evidence="4 7">NLAE-zl-C500</strain>
        <strain evidence="5 6">NLAE-zl-C57</strain>
    </source>
</reference>
<evidence type="ECO:0000259" key="2">
    <source>
        <dbReference type="Pfam" id="PF06713"/>
    </source>
</evidence>
<dbReference type="Pfam" id="PF06713">
    <property type="entry name" value="bPH_4"/>
    <property type="match status" value="1"/>
</dbReference>
<evidence type="ECO:0000313" key="3">
    <source>
        <dbReference type="EMBL" id="RHH45830.1"/>
    </source>
</evidence>
<dbReference type="EMBL" id="FMYE01000043">
    <property type="protein sequence ID" value="SDB78545.1"/>
    <property type="molecule type" value="Genomic_DNA"/>
</dbReference>
<accession>A0A1G8N1P8</accession>
<dbReference type="EMBL" id="QRJR01000009">
    <property type="protein sequence ID" value="RHH45830.1"/>
    <property type="molecule type" value="Genomic_DNA"/>
</dbReference>
<dbReference type="RefSeq" id="WP_074559259.1">
    <property type="nucleotide sequence ID" value="NZ_FMYE01000043.1"/>
</dbReference>
<feature type="transmembrane region" description="Helical" evidence="1">
    <location>
        <begin position="32"/>
        <end position="51"/>
    </location>
</feature>
<evidence type="ECO:0000313" key="7">
    <source>
        <dbReference type="Proteomes" id="UP000183670"/>
    </source>
</evidence>
<dbReference type="EMBL" id="FNDO01000071">
    <property type="protein sequence ID" value="SDI74114.1"/>
    <property type="molecule type" value="Genomic_DNA"/>
</dbReference>
<organism evidence="5 6">
    <name type="scientific">Bacteroides ovatus</name>
    <dbReference type="NCBI Taxonomy" id="28116"/>
    <lineage>
        <taxon>Bacteria</taxon>
        <taxon>Pseudomonadati</taxon>
        <taxon>Bacteroidota</taxon>
        <taxon>Bacteroidia</taxon>
        <taxon>Bacteroidales</taxon>
        <taxon>Bacteroidaceae</taxon>
        <taxon>Bacteroides</taxon>
    </lineage>
</organism>
<dbReference type="Proteomes" id="UP000183670">
    <property type="component" value="Unassembled WGS sequence"/>
</dbReference>
<gene>
    <name evidence="3" type="ORF">DW206_12085</name>
    <name evidence="4" type="ORF">SAMN05192581_104317</name>
    <name evidence="5" type="ORF">SAMN05192582_10715</name>
</gene>
<proteinExistence type="predicted"/>
<evidence type="ECO:0000313" key="5">
    <source>
        <dbReference type="EMBL" id="SDI74114.1"/>
    </source>
</evidence>
<dbReference type="Proteomes" id="UP000283329">
    <property type="component" value="Unassembled WGS sequence"/>
</dbReference>
<evidence type="ECO:0000256" key="1">
    <source>
        <dbReference type="SAM" id="Phobius"/>
    </source>
</evidence>
<name>A0A1G8N1P8_BACOV</name>
<feature type="transmembrane region" description="Helical" evidence="1">
    <location>
        <begin position="9"/>
        <end position="26"/>
    </location>
</feature>
<protein>
    <submittedName>
        <fullName evidence="3">ABC transporter</fullName>
    </submittedName>
    <submittedName>
        <fullName evidence="5">PH domain-containing protein</fullName>
    </submittedName>
</protein>